<dbReference type="AlphaFoldDB" id="A0A3S3NUG4"/>
<evidence type="ECO:0000313" key="9">
    <source>
        <dbReference type="Proteomes" id="UP000283530"/>
    </source>
</evidence>
<feature type="compositionally biased region" description="Polar residues" evidence="6">
    <location>
        <begin position="14"/>
        <end position="23"/>
    </location>
</feature>
<comment type="subcellular location">
    <subcellularLocation>
        <location evidence="1">Membrane</location>
        <topology evidence="1">Multi-pass membrane protein</topology>
    </subcellularLocation>
</comment>
<feature type="transmembrane region" description="Helical" evidence="7">
    <location>
        <begin position="83"/>
        <end position="104"/>
    </location>
</feature>
<dbReference type="FunFam" id="1.20.1260.100:FF:000001">
    <property type="entry name" value="translocator protein 2"/>
    <property type="match status" value="1"/>
</dbReference>
<sequence>MASPNLKKPVSGLLTMSPSTKIPNSNNSRNKRAKKLAMARRGLPSLALAVGVPFALTIFTIYYFQLSLGYAGLANSFWYPPIWVVHLASLATSSLMGLSAWLVWAEGGFHGPVTTLPLVVAQLFLGLSWGPIVFAHGATRLGLAVGVALVVALYGCYLGFRQVNPIASDLVKPSIVWVMFLVIMNYSFL</sequence>
<dbReference type="GO" id="GO:0033013">
    <property type="term" value="P:tetrapyrrole metabolic process"/>
    <property type="evidence" value="ECO:0007669"/>
    <property type="project" value="UniProtKB-ARBA"/>
</dbReference>
<keyword evidence="4 7" id="KW-1133">Transmembrane helix</keyword>
<dbReference type="GO" id="GO:0016020">
    <property type="term" value="C:membrane"/>
    <property type="evidence" value="ECO:0007669"/>
    <property type="project" value="UniProtKB-SubCell"/>
</dbReference>
<evidence type="ECO:0000256" key="2">
    <source>
        <dbReference type="ARBA" id="ARBA00007524"/>
    </source>
</evidence>
<dbReference type="Proteomes" id="UP000283530">
    <property type="component" value="Unassembled WGS sequence"/>
</dbReference>
<feature type="transmembrane region" description="Helical" evidence="7">
    <location>
        <begin position="170"/>
        <end position="188"/>
    </location>
</feature>
<evidence type="ECO:0000256" key="7">
    <source>
        <dbReference type="SAM" id="Phobius"/>
    </source>
</evidence>
<reference evidence="8 9" key="1">
    <citation type="journal article" date="2019" name="Nat. Plants">
        <title>Stout camphor tree genome fills gaps in understanding of flowering plant genome evolution.</title>
        <authorList>
            <person name="Chaw S.M."/>
            <person name="Liu Y.C."/>
            <person name="Wu Y.W."/>
            <person name="Wang H.Y."/>
            <person name="Lin C.I."/>
            <person name="Wu C.S."/>
            <person name="Ke H.M."/>
            <person name="Chang L.Y."/>
            <person name="Hsu C.Y."/>
            <person name="Yang H.T."/>
            <person name="Sudianto E."/>
            <person name="Hsu M.H."/>
            <person name="Wu K.P."/>
            <person name="Wang L.N."/>
            <person name="Leebens-Mack J.H."/>
            <person name="Tsai I.J."/>
        </authorList>
    </citation>
    <scope>NUCLEOTIDE SEQUENCE [LARGE SCALE GENOMIC DNA]</scope>
    <source>
        <strain evidence="9">cv. Chaw 1501</strain>
        <tissue evidence="8">Young leaves</tissue>
    </source>
</reference>
<evidence type="ECO:0000313" key="8">
    <source>
        <dbReference type="EMBL" id="RWR94665.1"/>
    </source>
</evidence>
<gene>
    <name evidence="8" type="ORF">CKAN_02397000</name>
</gene>
<dbReference type="InterPro" id="IPR038330">
    <property type="entry name" value="TspO/MBR-related_sf"/>
</dbReference>
<dbReference type="Pfam" id="PF03073">
    <property type="entry name" value="TspO_MBR"/>
    <property type="match status" value="1"/>
</dbReference>
<feature type="transmembrane region" description="Helical" evidence="7">
    <location>
        <begin position="116"/>
        <end position="135"/>
    </location>
</feature>
<feature type="transmembrane region" description="Helical" evidence="7">
    <location>
        <begin position="42"/>
        <end position="63"/>
    </location>
</feature>
<organism evidence="8 9">
    <name type="scientific">Cinnamomum micranthum f. kanehirae</name>
    <dbReference type="NCBI Taxonomy" id="337451"/>
    <lineage>
        <taxon>Eukaryota</taxon>
        <taxon>Viridiplantae</taxon>
        <taxon>Streptophyta</taxon>
        <taxon>Embryophyta</taxon>
        <taxon>Tracheophyta</taxon>
        <taxon>Spermatophyta</taxon>
        <taxon>Magnoliopsida</taxon>
        <taxon>Magnoliidae</taxon>
        <taxon>Laurales</taxon>
        <taxon>Lauraceae</taxon>
        <taxon>Cinnamomum</taxon>
    </lineage>
</organism>
<accession>A0A3S3NUG4</accession>
<evidence type="ECO:0000256" key="3">
    <source>
        <dbReference type="ARBA" id="ARBA00022692"/>
    </source>
</evidence>
<dbReference type="STRING" id="337451.A0A3S3NUG4"/>
<evidence type="ECO:0000256" key="4">
    <source>
        <dbReference type="ARBA" id="ARBA00022989"/>
    </source>
</evidence>
<dbReference type="InterPro" id="IPR004307">
    <property type="entry name" value="TspO_MBR"/>
</dbReference>
<proteinExistence type="inferred from homology"/>
<protein>
    <submittedName>
        <fullName evidence="8">Translocator protein</fullName>
    </submittedName>
</protein>
<comment type="caution">
    <text evidence="8">The sequence shown here is derived from an EMBL/GenBank/DDBJ whole genome shotgun (WGS) entry which is preliminary data.</text>
</comment>
<evidence type="ECO:0000256" key="5">
    <source>
        <dbReference type="ARBA" id="ARBA00023136"/>
    </source>
</evidence>
<keyword evidence="3 7" id="KW-0812">Transmembrane</keyword>
<feature type="region of interest" description="Disordered" evidence="6">
    <location>
        <begin position="1"/>
        <end position="30"/>
    </location>
</feature>
<dbReference type="PANTHER" id="PTHR10057:SF0">
    <property type="entry name" value="TRANSLOCATOR PROTEIN"/>
    <property type="match status" value="1"/>
</dbReference>
<dbReference type="EMBL" id="QPKB01000011">
    <property type="protein sequence ID" value="RWR94665.1"/>
    <property type="molecule type" value="Genomic_DNA"/>
</dbReference>
<dbReference type="PANTHER" id="PTHR10057">
    <property type="entry name" value="PERIPHERAL-TYPE BENZODIAZEPINE RECEPTOR"/>
    <property type="match status" value="1"/>
</dbReference>
<keyword evidence="9" id="KW-1185">Reference proteome</keyword>
<evidence type="ECO:0000256" key="1">
    <source>
        <dbReference type="ARBA" id="ARBA00004141"/>
    </source>
</evidence>
<dbReference type="Gene3D" id="1.20.1260.100">
    <property type="entry name" value="TspO/MBR protein"/>
    <property type="match status" value="1"/>
</dbReference>
<evidence type="ECO:0000256" key="6">
    <source>
        <dbReference type="SAM" id="MobiDB-lite"/>
    </source>
</evidence>
<keyword evidence="5 7" id="KW-0472">Membrane</keyword>
<comment type="similarity">
    <text evidence="2">Belongs to the TspO/BZRP family.</text>
</comment>
<dbReference type="CDD" id="cd15904">
    <property type="entry name" value="TSPO_MBR"/>
    <property type="match status" value="1"/>
</dbReference>
<name>A0A3S3NUG4_9MAGN</name>
<feature type="transmembrane region" description="Helical" evidence="7">
    <location>
        <begin position="141"/>
        <end position="158"/>
    </location>
</feature>
<dbReference type="OrthoDB" id="8841220at2759"/>